<dbReference type="PANTHER" id="PTHR36932:SF1">
    <property type="entry name" value="CAPSULAR POLYSACCHARIDE BIOSYNTHESIS PROTEIN"/>
    <property type="match status" value="1"/>
</dbReference>
<gene>
    <name evidence="1" type="ORF">HEB94_002316</name>
</gene>
<dbReference type="SUPFAM" id="SSF56801">
    <property type="entry name" value="Acetyl-CoA synthetase-like"/>
    <property type="match status" value="1"/>
</dbReference>
<dbReference type="InterPro" id="IPR053158">
    <property type="entry name" value="CapK_Type1_Caps_Biosynth"/>
</dbReference>
<dbReference type="InterPro" id="IPR042099">
    <property type="entry name" value="ANL_N_sf"/>
</dbReference>
<evidence type="ECO:0000313" key="2">
    <source>
        <dbReference type="Proteomes" id="UP000638648"/>
    </source>
</evidence>
<proteinExistence type="predicted"/>
<keyword evidence="2" id="KW-1185">Reference proteome</keyword>
<sequence>MSGPGEGRDPDLAAKAAYGRLRAAHLHAVRAALEDHIARLDWPRERIEHYRDQRLRALLAHARERSPFHARRLRDLDPSSATVADLARLPVMTKQETQQDWDSIVTVPDLTRERAEGILGQQRWFSYTPGGQQIFSSGGSSGVRGVYVWDWDLFVSFACLAWRMQTRQERRDPPLRRQAKLAVLQAGGPPHASTPLFDVATVAGMDTVVIPASAPFEEVLAAVAAARPTHLVGYATVVGRLARAAAAGDLDIQPVRVSTNSEPLLEEDRQAIADAWNVPVHNLWGSTEIGVAATGCGGGAGLHVCEDEVVLERVDEAGVPVAPHEPAARTLATGLANRTFPFIRYDLGDEVAVLPGPCECGSEFVRLADIAGRLDDDFRYPTCTVPASAFRSVLGTDPRIAEYQVRQTATGAHILAVGSPDVPSLIQAIASKLRRQGLPDPEVQVDVVDGIQRRSVGGKLRRFVALKGTDRGTDPPAPSGSR</sequence>
<evidence type="ECO:0000313" key="1">
    <source>
        <dbReference type="EMBL" id="MBE1605468.1"/>
    </source>
</evidence>
<name>A0A927MUG3_9ACTN</name>
<dbReference type="EMBL" id="JADBEM010000001">
    <property type="protein sequence ID" value="MBE1605468.1"/>
    <property type="molecule type" value="Genomic_DNA"/>
</dbReference>
<organism evidence="1 2">
    <name type="scientific">Actinopolymorpha pittospori</name>
    <dbReference type="NCBI Taxonomy" id="648752"/>
    <lineage>
        <taxon>Bacteria</taxon>
        <taxon>Bacillati</taxon>
        <taxon>Actinomycetota</taxon>
        <taxon>Actinomycetes</taxon>
        <taxon>Propionibacteriales</taxon>
        <taxon>Actinopolymorphaceae</taxon>
        <taxon>Actinopolymorpha</taxon>
    </lineage>
</organism>
<comment type="caution">
    <text evidence="1">The sequence shown here is derived from an EMBL/GenBank/DDBJ whole genome shotgun (WGS) entry which is preliminary data.</text>
</comment>
<protein>
    <submittedName>
        <fullName evidence="1">Phenylacetate-coenzyme A ligase PaaK-like adenylate-forming protein</fullName>
    </submittedName>
</protein>
<keyword evidence="1" id="KW-0436">Ligase</keyword>
<dbReference type="RefSeq" id="WP_202896267.1">
    <property type="nucleotide sequence ID" value="NZ_BAABJL010000006.1"/>
</dbReference>
<dbReference type="PANTHER" id="PTHR36932">
    <property type="entry name" value="CAPSULAR POLYSACCHARIDE BIOSYNTHESIS PROTEIN"/>
    <property type="match status" value="1"/>
</dbReference>
<dbReference type="GO" id="GO:0016874">
    <property type="term" value="F:ligase activity"/>
    <property type="evidence" value="ECO:0007669"/>
    <property type="project" value="UniProtKB-KW"/>
</dbReference>
<dbReference type="Gene3D" id="3.40.50.12780">
    <property type="entry name" value="N-terminal domain of ligase-like"/>
    <property type="match status" value="1"/>
</dbReference>
<accession>A0A927MUG3</accession>
<reference evidence="1" key="1">
    <citation type="submission" date="2020-10" db="EMBL/GenBank/DDBJ databases">
        <title>Sequencing the genomes of 1000 actinobacteria strains.</title>
        <authorList>
            <person name="Klenk H.-P."/>
        </authorList>
    </citation>
    <scope>NUCLEOTIDE SEQUENCE</scope>
    <source>
        <strain evidence="1">DSM 45354</strain>
    </source>
</reference>
<dbReference type="Proteomes" id="UP000638648">
    <property type="component" value="Unassembled WGS sequence"/>
</dbReference>
<dbReference type="AlphaFoldDB" id="A0A927MUG3"/>